<dbReference type="Proteomes" id="UP000092668">
    <property type="component" value="Unassembled WGS sequence"/>
</dbReference>
<accession>A0A1B8SL63</accession>
<protein>
    <submittedName>
        <fullName evidence="1">Uncharacterized protein</fullName>
    </submittedName>
</protein>
<comment type="caution">
    <text evidence="1">The sequence shown here is derived from an EMBL/GenBank/DDBJ whole genome shotgun (WGS) entry which is preliminary data.</text>
</comment>
<sequence>MTIDEAREQVGHKVVYRAPHLASDSPGEEGVITSVSDSYAYVRYGADVHSKATYPALLEAVS</sequence>
<keyword evidence="2" id="KW-1185">Reference proteome</keyword>
<evidence type="ECO:0000313" key="2">
    <source>
        <dbReference type="Proteomes" id="UP000092668"/>
    </source>
</evidence>
<dbReference type="RefSeq" id="WP_065286779.1">
    <property type="nucleotide sequence ID" value="NZ_LFOE01000001.1"/>
</dbReference>
<name>A0A1B8SL63_9MYCO</name>
<proteinExistence type="predicted"/>
<evidence type="ECO:0000313" key="1">
    <source>
        <dbReference type="EMBL" id="OBY33506.1"/>
    </source>
</evidence>
<gene>
    <name evidence="1" type="ORF">ACT18_00755</name>
</gene>
<dbReference type="EMBL" id="LFOE01000001">
    <property type="protein sequence ID" value="OBY33506.1"/>
    <property type="molecule type" value="Genomic_DNA"/>
</dbReference>
<reference evidence="1 2" key="1">
    <citation type="submission" date="2015-06" db="EMBL/GenBank/DDBJ databases">
        <title>Genome sequence of Mycobacterium kumamotonense strain Roo.</title>
        <authorList>
            <person name="Greninger A.L."/>
            <person name="Cunningham G."/>
            <person name="Miller S."/>
        </authorList>
    </citation>
    <scope>NUCLEOTIDE SEQUENCE [LARGE SCALE GENOMIC DNA]</scope>
    <source>
        <strain evidence="1 2">Roo</strain>
    </source>
</reference>
<dbReference type="AlphaFoldDB" id="A0A1B8SL63"/>
<organism evidence="1 2">
    <name type="scientific">Mycolicibacter kumamotonensis</name>
    <dbReference type="NCBI Taxonomy" id="354243"/>
    <lineage>
        <taxon>Bacteria</taxon>
        <taxon>Bacillati</taxon>
        <taxon>Actinomycetota</taxon>
        <taxon>Actinomycetes</taxon>
        <taxon>Mycobacteriales</taxon>
        <taxon>Mycobacteriaceae</taxon>
        <taxon>Mycolicibacter</taxon>
    </lineage>
</organism>